<evidence type="ECO:0000256" key="1">
    <source>
        <dbReference type="SAM" id="MobiDB-lite"/>
    </source>
</evidence>
<protein>
    <submittedName>
        <fullName evidence="2">Uncharacterized protein</fullName>
    </submittedName>
</protein>
<reference evidence="2 3" key="1">
    <citation type="submission" date="2023-03" db="EMBL/GenBank/DDBJ databases">
        <title>High-quality genome of Scylla paramamosain provides insights in environmental adaptation.</title>
        <authorList>
            <person name="Zhang L."/>
        </authorList>
    </citation>
    <scope>NUCLEOTIDE SEQUENCE [LARGE SCALE GENOMIC DNA]</scope>
    <source>
        <strain evidence="2">LZ_2023a</strain>
        <tissue evidence="2">Muscle</tissue>
    </source>
</reference>
<proteinExistence type="predicted"/>
<name>A0AAW0U2F1_SCYPA</name>
<gene>
    <name evidence="2" type="ORF">O3P69_006925</name>
</gene>
<evidence type="ECO:0000313" key="3">
    <source>
        <dbReference type="Proteomes" id="UP001487740"/>
    </source>
</evidence>
<dbReference type="Proteomes" id="UP001487740">
    <property type="component" value="Unassembled WGS sequence"/>
</dbReference>
<comment type="caution">
    <text evidence="2">The sequence shown here is derived from an EMBL/GenBank/DDBJ whole genome shotgun (WGS) entry which is preliminary data.</text>
</comment>
<dbReference type="EMBL" id="JARAKH010000020">
    <property type="protein sequence ID" value="KAK8393916.1"/>
    <property type="molecule type" value="Genomic_DNA"/>
</dbReference>
<accession>A0AAW0U2F1</accession>
<feature type="region of interest" description="Disordered" evidence="1">
    <location>
        <begin position="1"/>
        <end position="30"/>
    </location>
</feature>
<organism evidence="2 3">
    <name type="scientific">Scylla paramamosain</name>
    <name type="common">Mud crab</name>
    <dbReference type="NCBI Taxonomy" id="85552"/>
    <lineage>
        <taxon>Eukaryota</taxon>
        <taxon>Metazoa</taxon>
        <taxon>Ecdysozoa</taxon>
        <taxon>Arthropoda</taxon>
        <taxon>Crustacea</taxon>
        <taxon>Multicrustacea</taxon>
        <taxon>Malacostraca</taxon>
        <taxon>Eumalacostraca</taxon>
        <taxon>Eucarida</taxon>
        <taxon>Decapoda</taxon>
        <taxon>Pleocyemata</taxon>
        <taxon>Brachyura</taxon>
        <taxon>Eubrachyura</taxon>
        <taxon>Portunoidea</taxon>
        <taxon>Portunidae</taxon>
        <taxon>Portuninae</taxon>
        <taxon>Scylla</taxon>
    </lineage>
</organism>
<dbReference type="AlphaFoldDB" id="A0AAW0U2F1"/>
<evidence type="ECO:0000313" key="2">
    <source>
        <dbReference type="EMBL" id="KAK8393916.1"/>
    </source>
</evidence>
<sequence>MPRRPGMSDAPPVSCDAGAGQDKGSVPGEVSVSSSGISVAGWLAFSSSARLDSRKVSVAAVGWWVVEEKDERWLSPTLSSSKESIQSTAHKESPLINYRNDSPLALPASPFPVMRQNCDIRLTSAASVLQGVWN</sequence>
<keyword evidence="3" id="KW-1185">Reference proteome</keyword>